<reference evidence="3 4" key="1">
    <citation type="submission" date="2015-06" db="EMBL/GenBank/DDBJ databases">
        <title>A Comprehensive Approach to Explore the Metabolic and Phylogenetic Diversity of Bacterial Steroid Degradation in the Environment: Testosterone as an Example.</title>
        <authorList>
            <person name="Yang F.-C."/>
            <person name="Chen Y.-L."/>
            <person name="Yu C.-P."/>
            <person name="Tang S.-L."/>
            <person name="Wang P.-H."/>
            <person name="Ismail W."/>
            <person name="Wang C.-H."/>
            <person name="Yang C.-Y."/>
            <person name="Chiang Y.-R."/>
        </authorList>
    </citation>
    <scope>NUCLEOTIDE SEQUENCE [LARGE SCALE GENOMIC DNA]</scope>
    <source>
        <strain evidence="3 4">DSM 18526</strain>
    </source>
</reference>
<comment type="similarity">
    <text evidence="1">Belongs to the glutamate:Na(+) symporter (ESS) (TC 2.A.27) family.</text>
</comment>
<dbReference type="InterPro" id="IPR004445">
    <property type="entry name" value="GltS"/>
</dbReference>
<keyword evidence="1" id="KW-0997">Cell inner membrane</keyword>
<keyword evidence="1" id="KW-0812">Transmembrane</keyword>
<dbReference type="PANTHER" id="PTHR36178:SF1">
    <property type="entry name" value="SODIUM_GLUTAMATE SYMPORTER"/>
    <property type="match status" value="1"/>
</dbReference>
<comment type="function">
    <text evidence="1">Catalyzes the sodium-dependent transport of glutamate.</text>
</comment>
<feature type="transmembrane region" description="Helical" evidence="1">
    <location>
        <begin position="37"/>
        <end position="57"/>
    </location>
</feature>
<dbReference type="Proteomes" id="UP000070250">
    <property type="component" value="Chromosome"/>
</dbReference>
<dbReference type="Pfam" id="PF03616">
    <property type="entry name" value="Glt_symporter"/>
    <property type="match status" value="1"/>
</dbReference>
<dbReference type="RefSeq" id="WP_066922781.1">
    <property type="nucleotide sequence ID" value="NZ_CP011971.1"/>
</dbReference>
<feature type="transmembrane region" description="Helical" evidence="1">
    <location>
        <begin position="343"/>
        <end position="364"/>
    </location>
</feature>
<dbReference type="GO" id="GO:0005886">
    <property type="term" value="C:plasma membrane"/>
    <property type="evidence" value="ECO:0007669"/>
    <property type="project" value="UniProtKB-SubCell"/>
</dbReference>
<feature type="transmembrane region" description="Helical" evidence="1">
    <location>
        <begin position="224"/>
        <end position="246"/>
    </location>
</feature>
<dbReference type="HAMAP" id="MF_02062">
    <property type="entry name" value="GltS"/>
    <property type="match status" value="1"/>
</dbReference>
<dbReference type="PANTHER" id="PTHR36178">
    <property type="entry name" value="SLR0625 PROTEIN"/>
    <property type="match status" value="1"/>
</dbReference>
<dbReference type="KEGG" id="sdf:ACG33_04025"/>
<dbReference type="PATRIC" id="fig|465721.4.peg.862"/>
<evidence type="ECO:0000313" key="3">
    <source>
        <dbReference type="EMBL" id="AMN46287.1"/>
    </source>
</evidence>
<keyword evidence="4" id="KW-1185">Reference proteome</keyword>
<dbReference type="AlphaFoldDB" id="A0A127F7A9"/>
<feature type="transmembrane region" description="Helical" evidence="1">
    <location>
        <begin position="123"/>
        <end position="146"/>
    </location>
</feature>
<keyword evidence="1" id="KW-0769">Symport</keyword>
<feature type="transmembrane region" description="Helical" evidence="1">
    <location>
        <begin position="281"/>
        <end position="302"/>
    </location>
</feature>
<sequence length="406" mass="41982">MSFDLVATVALSGGLLFVGYGMQRLIPWLARLNIPAPVIGGLIASVAVLFARIYGLPVPMFDTTLQRPLLVAFFTTIGFSASVALLRVGGPQVALLLVIVTVFAILQNLMGMGIAIAFGQDPLFGVLTGSVTLMGGPATGLAFAPLFEAAGVEGAASIAIAAAMAGIVIGGLVGGPVATFLIERHRLRGPRAAGNAPVEAAAMQVRIDPQPALQPEDDAARAYVALKTVVIVLMAMWSGSWISAAINSTGVTLPEYIGAMLAAALIRNFDDRTGWIGLPHAAVDLLGAVALSLFLVMALMTLDLTQLAGLALPLIVILTAQLALVAALSIWPIFQLLGRDYDAAVTTGGTIGFALGTTANAMAVMRTLVERFGASPRAFLVAPLVGAFFIDFTNALVITGFLNLFG</sequence>
<accession>A0A127F7A9</accession>
<dbReference type="STRING" id="465721.ACG33_04025"/>
<dbReference type="EMBL" id="CP011971">
    <property type="protein sequence ID" value="AMN46287.1"/>
    <property type="molecule type" value="Genomic_DNA"/>
</dbReference>
<proteinExistence type="inferred from homology"/>
<feature type="transmembrane region" description="Helical" evidence="1">
    <location>
        <begin position="308"/>
        <end position="331"/>
    </location>
</feature>
<evidence type="ECO:0000256" key="2">
    <source>
        <dbReference type="NCBIfam" id="TIGR00210"/>
    </source>
</evidence>
<feature type="transmembrane region" description="Helical" evidence="1">
    <location>
        <begin position="158"/>
        <end position="182"/>
    </location>
</feature>
<keyword evidence="1" id="KW-0029">Amino-acid transport</keyword>
<dbReference type="GO" id="GO:0015813">
    <property type="term" value="P:L-glutamate transmembrane transport"/>
    <property type="evidence" value="ECO:0007669"/>
    <property type="project" value="UniProtKB-UniRule"/>
</dbReference>
<protein>
    <recommendedName>
        <fullName evidence="1 2">Sodium/glutamate symporter</fullName>
    </recommendedName>
</protein>
<keyword evidence="1" id="KW-0472">Membrane</keyword>
<keyword evidence="1" id="KW-1003">Cell membrane</keyword>
<keyword evidence="1" id="KW-1133">Transmembrane helix</keyword>
<organism evidence="3 4">
    <name type="scientific">Steroidobacter denitrificans</name>
    <dbReference type="NCBI Taxonomy" id="465721"/>
    <lineage>
        <taxon>Bacteria</taxon>
        <taxon>Pseudomonadati</taxon>
        <taxon>Pseudomonadota</taxon>
        <taxon>Gammaproteobacteria</taxon>
        <taxon>Steroidobacterales</taxon>
        <taxon>Steroidobacteraceae</taxon>
        <taxon>Steroidobacter</taxon>
    </lineage>
</organism>
<keyword evidence="1" id="KW-0915">Sodium</keyword>
<keyword evidence="1" id="KW-0813">Transport</keyword>
<keyword evidence="1" id="KW-0406">Ion transport</keyword>
<evidence type="ECO:0000256" key="1">
    <source>
        <dbReference type="HAMAP-Rule" id="MF_02062"/>
    </source>
</evidence>
<evidence type="ECO:0000313" key="4">
    <source>
        <dbReference type="Proteomes" id="UP000070250"/>
    </source>
</evidence>
<feature type="transmembrane region" description="Helical" evidence="1">
    <location>
        <begin position="69"/>
        <end position="88"/>
    </location>
</feature>
<gene>
    <name evidence="1" type="primary">gltS</name>
    <name evidence="3" type="ORF">ACG33_04025</name>
</gene>
<dbReference type="NCBIfam" id="TIGR00210">
    <property type="entry name" value="gltS"/>
    <property type="match status" value="1"/>
</dbReference>
<dbReference type="OrthoDB" id="4921038at2"/>
<feature type="transmembrane region" description="Helical" evidence="1">
    <location>
        <begin position="384"/>
        <end position="405"/>
    </location>
</feature>
<comment type="subcellular location">
    <subcellularLocation>
        <location evidence="1">Cell inner membrane</location>
        <topology evidence="1">Multi-pass membrane protein</topology>
    </subcellularLocation>
</comment>
<keyword evidence="1" id="KW-0739">Sodium transport</keyword>
<feature type="transmembrane region" description="Helical" evidence="1">
    <location>
        <begin position="94"/>
        <end position="116"/>
    </location>
</feature>
<name>A0A127F7A9_STEDE</name>
<dbReference type="GO" id="GO:0015501">
    <property type="term" value="F:glutamate:sodium symporter activity"/>
    <property type="evidence" value="ECO:0007669"/>
    <property type="project" value="UniProtKB-UniRule"/>
</dbReference>